<proteinExistence type="predicted"/>
<dbReference type="EMBL" id="CP036266">
    <property type="protein sequence ID" value="QDT20140.1"/>
    <property type="molecule type" value="Genomic_DNA"/>
</dbReference>
<dbReference type="Proteomes" id="UP000320421">
    <property type="component" value="Chromosome"/>
</dbReference>
<name>A0A517PL84_9PLAN</name>
<keyword evidence="2" id="KW-1185">Reference proteome</keyword>
<gene>
    <name evidence="1" type="ORF">HG66A1_19250</name>
</gene>
<evidence type="ECO:0000313" key="1">
    <source>
        <dbReference type="EMBL" id="QDT20140.1"/>
    </source>
</evidence>
<sequence>MLSLFISPTQRMTLFYSLTQFTLIRSIQHNHHIYTYLPKPTFHFYKKTLYFHLIV</sequence>
<dbReference type="AlphaFoldDB" id="A0A517PL84"/>
<organism evidence="1 2">
    <name type="scientific">Gimesia chilikensis</name>
    <dbReference type="NCBI Taxonomy" id="2605989"/>
    <lineage>
        <taxon>Bacteria</taxon>
        <taxon>Pseudomonadati</taxon>
        <taxon>Planctomycetota</taxon>
        <taxon>Planctomycetia</taxon>
        <taxon>Planctomycetales</taxon>
        <taxon>Planctomycetaceae</taxon>
        <taxon>Gimesia</taxon>
    </lineage>
</organism>
<reference evidence="1 2" key="1">
    <citation type="submission" date="2019-02" db="EMBL/GenBank/DDBJ databases">
        <title>Deep-cultivation of Planctomycetes and their phenomic and genomic characterization uncovers novel biology.</title>
        <authorList>
            <person name="Wiegand S."/>
            <person name="Jogler M."/>
            <person name="Boedeker C."/>
            <person name="Pinto D."/>
            <person name="Vollmers J."/>
            <person name="Rivas-Marin E."/>
            <person name="Kohn T."/>
            <person name="Peeters S.H."/>
            <person name="Heuer A."/>
            <person name="Rast P."/>
            <person name="Oberbeckmann S."/>
            <person name="Bunk B."/>
            <person name="Jeske O."/>
            <person name="Meyerdierks A."/>
            <person name="Storesund J.E."/>
            <person name="Kallscheuer N."/>
            <person name="Luecker S."/>
            <person name="Lage O.M."/>
            <person name="Pohl T."/>
            <person name="Merkel B.J."/>
            <person name="Hornburger P."/>
            <person name="Mueller R.-W."/>
            <person name="Bruemmer F."/>
            <person name="Labrenz M."/>
            <person name="Spormann A.M."/>
            <person name="Op den Camp H."/>
            <person name="Overmann J."/>
            <person name="Amann R."/>
            <person name="Jetten M.S.M."/>
            <person name="Mascher T."/>
            <person name="Medema M.H."/>
            <person name="Devos D.P."/>
            <person name="Kaster A.-K."/>
            <person name="Ovreas L."/>
            <person name="Rohde M."/>
            <person name="Galperin M.Y."/>
            <person name="Jogler C."/>
        </authorList>
    </citation>
    <scope>NUCLEOTIDE SEQUENCE [LARGE SCALE GENOMIC DNA]</scope>
    <source>
        <strain evidence="1 2">HG66A1</strain>
    </source>
</reference>
<accession>A0A517PL84</accession>
<protein>
    <submittedName>
        <fullName evidence="1">Uncharacterized protein</fullName>
    </submittedName>
</protein>
<evidence type="ECO:0000313" key="2">
    <source>
        <dbReference type="Proteomes" id="UP000320421"/>
    </source>
</evidence>